<dbReference type="GO" id="GO:0070286">
    <property type="term" value="P:axonemal dynein complex assembly"/>
    <property type="evidence" value="ECO:0007669"/>
    <property type="project" value="TreeGrafter"/>
</dbReference>
<dbReference type="PROSITE" id="PS50005">
    <property type="entry name" value="TPR"/>
    <property type="match status" value="1"/>
</dbReference>
<dbReference type="HOGENOM" id="CLU_081403_1_0_1"/>
<dbReference type="PANTHER" id="PTHR46540:SF1">
    <property type="entry name" value="TETRATRICOPEPTIDE REPEAT PROTEIN 12"/>
    <property type="match status" value="1"/>
</dbReference>
<feature type="repeat" description="TPR" evidence="1">
    <location>
        <begin position="111"/>
        <end position="144"/>
    </location>
</feature>
<reference evidence="2 3" key="1">
    <citation type="journal article" date="2007" name="Nature">
        <title>Evolution of genes and genomes on the Drosophila phylogeny.</title>
        <authorList>
            <consortium name="Drosophila 12 Genomes Consortium"/>
            <person name="Clark A.G."/>
            <person name="Eisen M.B."/>
            <person name="Smith D.R."/>
            <person name="Bergman C.M."/>
            <person name="Oliver B."/>
            <person name="Markow T.A."/>
            <person name="Kaufman T.C."/>
            <person name="Kellis M."/>
            <person name="Gelbart W."/>
            <person name="Iyer V.N."/>
            <person name="Pollard D.A."/>
            <person name="Sackton T.B."/>
            <person name="Larracuente A.M."/>
            <person name="Singh N.D."/>
            <person name="Abad J.P."/>
            <person name="Abt D.N."/>
            <person name="Adryan B."/>
            <person name="Aguade M."/>
            <person name="Akashi H."/>
            <person name="Anderson W.W."/>
            <person name="Aquadro C.F."/>
            <person name="Ardell D.H."/>
            <person name="Arguello R."/>
            <person name="Artieri C.G."/>
            <person name="Barbash D.A."/>
            <person name="Barker D."/>
            <person name="Barsanti P."/>
            <person name="Batterham P."/>
            <person name="Batzoglou S."/>
            <person name="Begun D."/>
            <person name="Bhutkar A."/>
            <person name="Blanco E."/>
            <person name="Bosak S.A."/>
            <person name="Bradley R.K."/>
            <person name="Brand A.D."/>
            <person name="Brent M.R."/>
            <person name="Brooks A.N."/>
            <person name="Brown R.H."/>
            <person name="Butlin R.K."/>
            <person name="Caggese C."/>
            <person name="Calvi B.R."/>
            <person name="Bernardo de Carvalho A."/>
            <person name="Caspi A."/>
            <person name="Castrezana S."/>
            <person name="Celniker S.E."/>
            <person name="Chang J.L."/>
            <person name="Chapple C."/>
            <person name="Chatterji S."/>
            <person name="Chinwalla A."/>
            <person name="Civetta A."/>
            <person name="Clifton S.W."/>
            <person name="Comeron J.M."/>
            <person name="Costello J.C."/>
            <person name="Coyne J.A."/>
            <person name="Daub J."/>
            <person name="David R.G."/>
            <person name="Delcher A.L."/>
            <person name="Delehaunty K."/>
            <person name="Do C.B."/>
            <person name="Ebling H."/>
            <person name="Edwards K."/>
            <person name="Eickbush T."/>
            <person name="Evans J.D."/>
            <person name="Filipski A."/>
            <person name="Findeiss S."/>
            <person name="Freyhult E."/>
            <person name="Fulton L."/>
            <person name="Fulton R."/>
            <person name="Garcia A.C."/>
            <person name="Gardiner A."/>
            <person name="Garfield D.A."/>
            <person name="Garvin B.E."/>
            <person name="Gibson G."/>
            <person name="Gilbert D."/>
            <person name="Gnerre S."/>
            <person name="Godfrey J."/>
            <person name="Good R."/>
            <person name="Gotea V."/>
            <person name="Gravely B."/>
            <person name="Greenberg A.J."/>
            <person name="Griffiths-Jones S."/>
            <person name="Gross S."/>
            <person name="Guigo R."/>
            <person name="Gustafson E.A."/>
            <person name="Haerty W."/>
            <person name="Hahn M.W."/>
            <person name="Halligan D.L."/>
            <person name="Halpern A.L."/>
            <person name="Halter G.M."/>
            <person name="Han M.V."/>
            <person name="Heger A."/>
            <person name="Hillier L."/>
            <person name="Hinrichs A.S."/>
            <person name="Holmes I."/>
            <person name="Hoskins R.A."/>
            <person name="Hubisz M.J."/>
            <person name="Hultmark D."/>
            <person name="Huntley M.A."/>
            <person name="Jaffe D.B."/>
            <person name="Jagadeeshan S."/>
            <person name="Jeck W.R."/>
            <person name="Johnson J."/>
            <person name="Jones C.D."/>
            <person name="Jordan W.C."/>
            <person name="Karpen G.H."/>
            <person name="Kataoka E."/>
            <person name="Keightley P.D."/>
            <person name="Kheradpour P."/>
            <person name="Kirkness E.F."/>
            <person name="Koerich L.B."/>
            <person name="Kristiansen K."/>
            <person name="Kudrna D."/>
            <person name="Kulathinal R.J."/>
            <person name="Kumar S."/>
            <person name="Kwok R."/>
            <person name="Lander E."/>
            <person name="Langley C.H."/>
            <person name="Lapoint R."/>
            <person name="Lazzaro B.P."/>
            <person name="Lee S.J."/>
            <person name="Levesque L."/>
            <person name="Li R."/>
            <person name="Lin C.F."/>
            <person name="Lin M.F."/>
            <person name="Lindblad-Toh K."/>
            <person name="Llopart A."/>
            <person name="Long M."/>
            <person name="Low L."/>
            <person name="Lozovsky E."/>
            <person name="Lu J."/>
            <person name="Luo M."/>
            <person name="Machado C.A."/>
            <person name="Makalowski W."/>
            <person name="Marzo M."/>
            <person name="Matsuda M."/>
            <person name="Matzkin L."/>
            <person name="McAllister B."/>
            <person name="McBride C.S."/>
            <person name="McKernan B."/>
            <person name="McKernan K."/>
            <person name="Mendez-Lago M."/>
            <person name="Minx P."/>
            <person name="Mollenhauer M.U."/>
            <person name="Montooth K."/>
            <person name="Mount S.M."/>
            <person name="Mu X."/>
            <person name="Myers E."/>
            <person name="Negre B."/>
            <person name="Newfeld S."/>
            <person name="Nielsen R."/>
            <person name="Noor M.A."/>
            <person name="O'Grady P."/>
            <person name="Pachter L."/>
            <person name="Papaceit M."/>
            <person name="Parisi M.J."/>
            <person name="Parisi M."/>
            <person name="Parts L."/>
            <person name="Pedersen J.S."/>
            <person name="Pesole G."/>
            <person name="Phillippy A.M."/>
            <person name="Ponting C.P."/>
            <person name="Pop M."/>
            <person name="Porcelli D."/>
            <person name="Powell J.R."/>
            <person name="Prohaska S."/>
            <person name="Pruitt K."/>
            <person name="Puig M."/>
            <person name="Quesneville H."/>
            <person name="Ram K.R."/>
            <person name="Rand D."/>
            <person name="Rasmussen M.D."/>
            <person name="Reed L.K."/>
            <person name="Reenan R."/>
            <person name="Reily A."/>
            <person name="Remington K.A."/>
            <person name="Rieger T.T."/>
            <person name="Ritchie M.G."/>
            <person name="Robin C."/>
            <person name="Rogers Y.H."/>
            <person name="Rohde C."/>
            <person name="Rozas J."/>
            <person name="Rubenfield M.J."/>
            <person name="Ruiz A."/>
            <person name="Russo S."/>
            <person name="Salzberg S.L."/>
            <person name="Sanchez-Gracia A."/>
            <person name="Saranga D.J."/>
            <person name="Sato H."/>
            <person name="Schaeffer S.W."/>
            <person name="Schatz M.C."/>
            <person name="Schlenke T."/>
            <person name="Schwartz R."/>
            <person name="Segarra C."/>
            <person name="Singh R.S."/>
            <person name="Sirot L."/>
            <person name="Sirota M."/>
            <person name="Sisneros N.B."/>
            <person name="Smith C.D."/>
            <person name="Smith T.F."/>
            <person name="Spieth J."/>
            <person name="Stage D.E."/>
            <person name="Stark A."/>
            <person name="Stephan W."/>
            <person name="Strausberg R.L."/>
            <person name="Strempel S."/>
            <person name="Sturgill D."/>
            <person name="Sutton G."/>
            <person name="Sutton G.G."/>
            <person name="Tao W."/>
            <person name="Teichmann S."/>
            <person name="Tobari Y.N."/>
            <person name="Tomimura Y."/>
            <person name="Tsolas J.M."/>
            <person name="Valente V.L."/>
            <person name="Venter E."/>
            <person name="Venter J.C."/>
            <person name="Vicario S."/>
            <person name="Vieira F.G."/>
            <person name="Vilella A.J."/>
            <person name="Villasante A."/>
            <person name="Walenz B."/>
            <person name="Wang J."/>
            <person name="Wasserman M."/>
            <person name="Watts T."/>
            <person name="Wilson D."/>
            <person name="Wilson R.K."/>
            <person name="Wing R.A."/>
            <person name="Wolfner M.F."/>
            <person name="Wong A."/>
            <person name="Wong G.K."/>
            <person name="Wu C.I."/>
            <person name="Wu G."/>
            <person name="Yamamoto D."/>
            <person name="Yang H.P."/>
            <person name="Yang S.P."/>
            <person name="Yorke J.A."/>
            <person name="Yoshida K."/>
            <person name="Zdobnov E."/>
            <person name="Zhang P."/>
            <person name="Zhang Y."/>
            <person name="Zimin A.V."/>
            <person name="Baldwin J."/>
            <person name="Abdouelleil A."/>
            <person name="Abdulkadir J."/>
            <person name="Abebe A."/>
            <person name="Abera B."/>
            <person name="Abreu J."/>
            <person name="Acer S.C."/>
            <person name="Aftuck L."/>
            <person name="Alexander A."/>
            <person name="An P."/>
            <person name="Anderson E."/>
            <person name="Anderson S."/>
            <person name="Arachi H."/>
            <person name="Azer M."/>
            <person name="Bachantsang P."/>
            <person name="Barry A."/>
            <person name="Bayul T."/>
            <person name="Berlin A."/>
            <person name="Bessette D."/>
            <person name="Bloom T."/>
            <person name="Blye J."/>
            <person name="Boguslavskiy L."/>
            <person name="Bonnet C."/>
            <person name="Boukhgalter B."/>
            <person name="Bourzgui I."/>
            <person name="Brown A."/>
            <person name="Cahill P."/>
            <person name="Channer S."/>
            <person name="Cheshatsang Y."/>
            <person name="Chuda L."/>
            <person name="Citroen M."/>
            <person name="Collymore A."/>
            <person name="Cooke P."/>
            <person name="Costello M."/>
            <person name="D'Aco K."/>
            <person name="Daza R."/>
            <person name="De Haan G."/>
            <person name="DeGray S."/>
            <person name="DeMaso C."/>
            <person name="Dhargay N."/>
            <person name="Dooley K."/>
            <person name="Dooley E."/>
            <person name="Doricent M."/>
            <person name="Dorje P."/>
            <person name="Dorjee K."/>
            <person name="Dupes A."/>
            <person name="Elong R."/>
            <person name="Falk J."/>
            <person name="Farina A."/>
            <person name="Faro S."/>
            <person name="Ferguson D."/>
            <person name="Fisher S."/>
            <person name="Foley C.D."/>
            <person name="Franke A."/>
            <person name="Friedrich D."/>
            <person name="Gadbois L."/>
            <person name="Gearin G."/>
            <person name="Gearin C.R."/>
            <person name="Giannoukos G."/>
            <person name="Goode T."/>
            <person name="Graham J."/>
            <person name="Grandbois E."/>
            <person name="Grewal S."/>
            <person name="Gyaltsen K."/>
            <person name="Hafez N."/>
            <person name="Hagos B."/>
            <person name="Hall J."/>
            <person name="Henson C."/>
            <person name="Hollinger A."/>
            <person name="Honan T."/>
            <person name="Huard M.D."/>
            <person name="Hughes L."/>
            <person name="Hurhula B."/>
            <person name="Husby M.E."/>
            <person name="Kamat A."/>
            <person name="Kanga B."/>
            <person name="Kashin S."/>
            <person name="Khazanovich D."/>
            <person name="Kisner P."/>
            <person name="Lance K."/>
            <person name="Lara M."/>
            <person name="Lee W."/>
            <person name="Lennon N."/>
            <person name="Letendre F."/>
            <person name="LeVine R."/>
            <person name="Lipovsky A."/>
            <person name="Liu X."/>
            <person name="Liu J."/>
            <person name="Liu S."/>
            <person name="Lokyitsang T."/>
            <person name="Lokyitsang Y."/>
            <person name="Lubonja R."/>
            <person name="Lui A."/>
            <person name="MacDonald P."/>
            <person name="Magnisalis V."/>
            <person name="Maru K."/>
            <person name="Matthews C."/>
            <person name="McCusker W."/>
            <person name="McDonough S."/>
            <person name="Mehta T."/>
            <person name="Meldrim J."/>
            <person name="Meneus L."/>
            <person name="Mihai O."/>
            <person name="Mihalev A."/>
            <person name="Mihova T."/>
            <person name="Mittelman R."/>
            <person name="Mlenga V."/>
            <person name="Montmayeur A."/>
            <person name="Mulrain L."/>
            <person name="Navidi A."/>
            <person name="Naylor J."/>
            <person name="Negash T."/>
            <person name="Nguyen T."/>
            <person name="Nguyen N."/>
            <person name="Nicol R."/>
            <person name="Norbu C."/>
            <person name="Norbu N."/>
            <person name="Novod N."/>
            <person name="O'Neill B."/>
            <person name="Osman S."/>
            <person name="Markiewicz E."/>
            <person name="Oyono O.L."/>
            <person name="Patti C."/>
            <person name="Phunkhang P."/>
            <person name="Pierre F."/>
            <person name="Priest M."/>
            <person name="Raghuraman S."/>
            <person name="Rege F."/>
            <person name="Reyes R."/>
            <person name="Rise C."/>
            <person name="Rogov P."/>
            <person name="Ross K."/>
            <person name="Ryan E."/>
            <person name="Settipalli S."/>
            <person name="Shea T."/>
            <person name="Sherpa N."/>
            <person name="Shi L."/>
            <person name="Shih D."/>
            <person name="Sparrow T."/>
            <person name="Spaulding J."/>
            <person name="Stalker J."/>
            <person name="Stange-Thomann N."/>
            <person name="Stavropoulos S."/>
            <person name="Stone C."/>
            <person name="Strader C."/>
            <person name="Tesfaye S."/>
            <person name="Thomson T."/>
            <person name="Thoulutsang Y."/>
            <person name="Thoulutsang D."/>
            <person name="Topham K."/>
            <person name="Topping I."/>
            <person name="Tsamla T."/>
            <person name="Vassiliev H."/>
            <person name="Vo A."/>
            <person name="Wangchuk T."/>
            <person name="Wangdi T."/>
            <person name="Weiand M."/>
            <person name="Wilkinson J."/>
            <person name="Wilson A."/>
            <person name="Yadav S."/>
            <person name="Young G."/>
            <person name="Yu Q."/>
            <person name="Zembek L."/>
            <person name="Zhong D."/>
            <person name="Zimmer A."/>
            <person name="Zwirko Z."/>
            <person name="Jaffe D.B."/>
            <person name="Alvarez P."/>
            <person name="Brockman W."/>
            <person name="Butler J."/>
            <person name="Chin C."/>
            <person name="Gnerre S."/>
            <person name="Grabherr M."/>
            <person name="Kleber M."/>
            <person name="Mauceli E."/>
            <person name="MacCallum I."/>
        </authorList>
    </citation>
    <scope>NUCLEOTIDE SEQUENCE [LARGE SCALE GENOMIC DNA]</scope>
    <source>
        <strain evidence="3">Tucson 15010-1051.87</strain>
    </source>
</reference>
<dbReference type="Proteomes" id="UP000008792">
    <property type="component" value="Unassembled WGS sequence"/>
</dbReference>
<dbReference type="SUPFAM" id="SSF48452">
    <property type="entry name" value="TPR-like"/>
    <property type="match status" value="1"/>
</dbReference>
<organism evidence="2 3">
    <name type="scientific">Drosophila virilis</name>
    <name type="common">Fruit fly</name>
    <dbReference type="NCBI Taxonomy" id="7244"/>
    <lineage>
        <taxon>Eukaryota</taxon>
        <taxon>Metazoa</taxon>
        <taxon>Ecdysozoa</taxon>
        <taxon>Arthropoda</taxon>
        <taxon>Hexapoda</taxon>
        <taxon>Insecta</taxon>
        <taxon>Pterygota</taxon>
        <taxon>Neoptera</taxon>
        <taxon>Endopterygota</taxon>
        <taxon>Diptera</taxon>
        <taxon>Brachycera</taxon>
        <taxon>Muscomorpha</taxon>
        <taxon>Ephydroidea</taxon>
        <taxon>Drosophilidae</taxon>
        <taxon>Drosophila</taxon>
    </lineage>
</organism>
<dbReference type="OrthoDB" id="2017782at2759"/>
<dbReference type="GO" id="GO:0005813">
    <property type="term" value="C:centrosome"/>
    <property type="evidence" value="ECO:0007669"/>
    <property type="project" value="TreeGrafter"/>
</dbReference>
<dbReference type="KEGG" id="dvi:6632479"/>
<evidence type="ECO:0000256" key="1">
    <source>
        <dbReference type="PROSITE-ProRule" id="PRU00339"/>
    </source>
</evidence>
<dbReference type="GO" id="GO:0007288">
    <property type="term" value="P:sperm axoneme assembly"/>
    <property type="evidence" value="ECO:0007669"/>
    <property type="project" value="TreeGrafter"/>
</dbReference>
<dbReference type="SMR" id="B4M443"/>
<dbReference type="PANTHER" id="PTHR46540">
    <property type="entry name" value="TETRATRICOPEPTIDE REPEAT PROTEIN 12"/>
    <property type="match status" value="1"/>
</dbReference>
<accession>B4M443</accession>
<evidence type="ECO:0000313" key="2">
    <source>
        <dbReference type="EMBL" id="EDW59404.1"/>
    </source>
</evidence>
<dbReference type="AlphaFoldDB" id="B4M443"/>
<name>B4M443_DROVI</name>
<keyword evidence="1" id="KW-0802">TPR repeat</keyword>
<evidence type="ECO:0000313" key="3">
    <source>
        <dbReference type="Proteomes" id="UP000008792"/>
    </source>
</evidence>
<dbReference type="OMA" id="QISFMRQ"/>
<dbReference type="Gene3D" id="1.25.40.10">
    <property type="entry name" value="Tetratricopeptide repeat domain"/>
    <property type="match status" value="1"/>
</dbReference>
<dbReference type="InParanoid" id="B4M443"/>
<dbReference type="GO" id="GO:0005737">
    <property type="term" value="C:cytoplasm"/>
    <property type="evidence" value="ECO:0007669"/>
    <property type="project" value="TreeGrafter"/>
</dbReference>
<dbReference type="eggNOG" id="KOG0548">
    <property type="taxonomic scope" value="Eukaryota"/>
</dbReference>
<keyword evidence="3" id="KW-1185">Reference proteome</keyword>
<dbReference type="EMBL" id="CH940652">
    <property type="protein sequence ID" value="EDW59404.1"/>
    <property type="molecule type" value="Genomic_DNA"/>
</dbReference>
<proteinExistence type="predicted"/>
<gene>
    <name evidence="2" type="primary">Dvir\GJ10309</name>
    <name evidence="2" type="ORF">Dvir_GJ10309</name>
</gene>
<dbReference type="InterPro" id="IPR043195">
    <property type="entry name" value="TTC12"/>
</dbReference>
<dbReference type="InterPro" id="IPR011990">
    <property type="entry name" value="TPR-like_helical_dom_sf"/>
</dbReference>
<dbReference type="PhylomeDB" id="B4M443"/>
<dbReference type="FunCoup" id="B4M443">
    <property type="interactions" value="2"/>
</dbReference>
<dbReference type="STRING" id="7244.B4M443"/>
<dbReference type="InterPro" id="IPR019734">
    <property type="entry name" value="TPR_rpt"/>
</dbReference>
<sequence>MNTTRHRELEEDFLRRPSIVDEVINFLNEISKGGKMAKDNVDKSAADIIPDISDTNFIVMQRGQLHVKKRSKRSFLDIDMAPNLDQMTFMRQIDVTQAERDRARRERIRVAFNYRRLGNAEFRKSNFDNAIDFYTKGLEYIDDSKVLFVNRSLCHIKKRDYQRALIDLDYVLLHLDGRCLRAWLYRAGALKRMNNEDDYQRCLDNARRLNIAQVKYIEYFIEKMKSGF</sequence>
<protein>
    <submittedName>
        <fullName evidence="2">Uncharacterized protein</fullName>
    </submittedName>
</protein>